<accession>A0A8E2DZP7</accession>
<gene>
    <name evidence="1" type="ORF">K432DRAFT_398065</name>
</gene>
<sequence length="120" mass="12997">MLPADLNFDVSELDQELTSSGSGLSQRFDDYSLADGKVVPNSQPSVQQITPATTIQTKSSNPNVEKKKCSVLGRAAVVGRSCVDFNVGVKMSVLTWLWRCLVEQGVREDIEVVGPVGTRL</sequence>
<protein>
    <submittedName>
        <fullName evidence="1">Uncharacterized protein</fullName>
    </submittedName>
</protein>
<name>A0A8E2DZP7_9PEZI</name>
<dbReference type="Proteomes" id="UP000250266">
    <property type="component" value="Unassembled WGS sequence"/>
</dbReference>
<proteinExistence type="predicted"/>
<dbReference type="AlphaFoldDB" id="A0A8E2DZP7"/>
<organism evidence="1 2">
    <name type="scientific">Lepidopterella palustris CBS 459.81</name>
    <dbReference type="NCBI Taxonomy" id="1314670"/>
    <lineage>
        <taxon>Eukaryota</taxon>
        <taxon>Fungi</taxon>
        <taxon>Dikarya</taxon>
        <taxon>Ascomycota</taxon>
        <taxon>Pezizomycotina</taxon>
        <taxon>Dothideomycetes</taxon>
        <taxon>Pleosporomycetidae</taxon>
        <taxon>Mytilinidiales</taxon>
        <taxon>Argynnaceae</taxon>
        <taxon>Lepidopterella</taxon>
    </lineage>
</organism>
<reference evidence="1 2" key="1">
    <citation type="journal article" date="2016" name="Nat. Commun.">
        <title>Ectomycorrhizal ecology is imprinted in the genome of the dominant symbiotic fungus Cenococcum geophilum.</title>
        <authorList>
            <consortium name="DOE Joint Genome Institute"/>
            <person name="Peter M."/>
            <person name="Kohler A."/>
            <person name="Ohm R.A."/>
            <person name="Kuo A."/>
            <person name="Krutzmann J."/>
            <person name="Morin E."/>
            <person name="Arend M."/>
            <person name="Barry K.W."/>
            <person name="Binder M."/>
            <person name="Choi C."/>
            <person name="Clum A."/>
            <person name="Copeland A."/>
            <person name="Grisel N."/>
            <person name="Haridas S."/>
            <person name="Kipfer T."/>
            <person name="LaButti K."/>
            <person name="Lindquist E."/>
            <person name="Lipzen A."/>
            <person name="Maire R."/>
            <person name="Meier B."/>
            <person name="Mihaltcheva S."/>
            <person name="Molinier V."/>
            <person name="Murat C."/>
            <person name="Poggeler S."/>
            <person name="Quandt C.A."/>
            <person name="Sperisen C."/>
            <person name="Tritt A."/>
            <person name="Tisserant E."/>
            <person name="Crous P.W."/>
            <person name="Henrissat B."/>
            <person name="Nehls U."/>
            <person name="Egli S."/>
            <person name="Spatafora J.W."/>
            <person name="Grigoriev I.V."/>
            <person name="Martin F.M."/>
        </authorList>
    </citation>
    <scope>NUCLEOTIDE SEQUENCE [LARGE SCALE GENOMIC DNA]</scope>
    <source>
        <strain evidence="1 2">CBS 459.81</strain>
    </source>
</reference>
<evidence type="ECO:0000313" key="2">
    <source>
        <dbReference type="Proteomes" id="UP000250266"/>
    </source>
</evidence>
<evidence type="ECO:0000313" key="1">
    <source>
        <dbReference type="EMBL" id="OCK74471.1"/>
    </source>
</evidence>
<dbReference type="OrthoDB" id="5132737at2759"/>
<keyword evidence="2" id="KW-1185">Reference proteome</keyword>
<dbReference type="EMBL" id="KV745473">
    <property type="protein sequence ID" value="OCK74471.1"/>
    <property type="molecule type" value="Genomic_DNA"/>
</dbReference>